<feature type="domain" description="Copper amine oxidase-like N-terminal" evidence="2">
    <location>
        <begin position="35"/>
        <end position="141"/>
    </location>
</feature>
<dbReference type="AlphaFoldDB" id="A0A6C0NU19"/>
<dbReference type="InterPro" id="IPR036582">
    <property type="entry name" value="Mao_N_sf"/>
</dbReference>
<dbReference type="Pfam" id="PF07833">
    <property type="entry name" value="Cu_amine_oxidN1"/>
    <property type="match status" value="1"/>
</dbReference>
<dbReference type="Proteomes" id="UP000479114">
    <property type="component" value="Chromosome"/>
</dbReference>
<organism evidence="3 4">
    <name type="scientific">Paenibacillus rhizovicinus</name>
    <dbReference type="NCBI Taxonomy" id="2704463"/>
    <lineage>
        <taxon>Bacteria</taxon>
        <taxon>Bacillati</taxon>
        <taxon>Bacillota</taxon>
        <taxon>Bacilli</taxon>
        <taxon>Bacillales</taxon>
        <taxon>Paenibacillaceae</taxon>
        <taxon>Paenibacillus</taxon>
    </lineage>
</organism>
<name>A0A6C0NU19_9BACL</name>
<protein>
    <submittedName>
        <fullName evidence="3">Copper amine oxidase N-terminal domain-containing protein</fullName>
    </submittedName>
</protein>
<dbReference type="Gene3D" id="3.30.457.10">
    <property type="entry name" value="Copper amine oxidase-like, N-terminal domain"/>
    <property type="match status" value="1"/>
</dbReference>
<evidence type="ECO:0000313" key="4">
    <source>
        <dbReference type="Proteomes" id="UP000479114"/>
    </source>
</evidence>
<proteinExistence type="predicted"/>
<accession>A0A6C0NU19</accession>
<feature type="chain" id="PRO_5025365522" evidence="1">
    <location>
        <begin position="25"/>
        <end position="406"/>
    </location>
</feature>
<evidence type="ECO:0000256" key="1">
    <source>
        <dbReference type="SAM" id="SignalP"/>
    </source>
</evidence>
<sequence>MKRLIGLGLTIVLTLSLFAGTASAATATAAVKVKLNGEWVIFPSPPVIVNGKTFVEFRTLFNELGYDINYDNATKKIKASSQLHDIQMTPTGTTALVDGAKVPVNGEMVLMKGRTMVGVRFISTLSDKDVSWDSVKKIVSITDKRPTAAQQAELFAVFTKLGAAEDKGDVDAMVALFHSDSPIKEDASTQIHEQFAKMRTHTEYMELSVESFSSKEAFIYSHERSNKVSGEGFFPGATNEIYYTLRKEANGQWAIYGMIVASSEVVDENSLWAQEVSVADADKEALIKAVQTQLDAVNAKDLNAYQSTLDANDFSFAVDVLSMKSLFDDKDLMLKETLERSAVVEYHEDSAILLASVHYDVNPGSGEEPSTYRSVEQFDLVKKNGKWLIAAFSNQHELFGEELDAA</sequence>
<dbReference type="RefSeq" id="WP_162638244.1">
    <property type="nucleotide sequence ID" value="NZ_CP048286.1"/>
</dbReference>
<dbReference type="InterPro" id="IPR012854">
    <property type="entry name" value="Cu_amine_oxidase-like_N"/>
</dbReference>
<keyword evidence="1" id="KW-0732">Signal</keyword>
<keyword evidence="4" id="KW-1185">Reference proteome</keyword>
<dbReference type="SUPFAM" id="SSF55383">
    <property type="entry name" value="Copper amine oxidase, domain N"/>
    <property type="match status" value="1"/>
</dbReference>
<dbReference type="InterPro" id="IPR032710">
    <property type="entry name" value="NTF2-like_dom_sf"/>
</dbReference>
<feature type="signal peptide" evidence="1">
    <location>
        <begin position="1"/>
        <end position="24"/>
    </location>
</feature>
<evidence type="ECO:0000259" key="2">
    <source>
        <dbReference type="Pfam" id="PF07833"/>
    </source>
</evidence>
<gene>
    <name evidence="3" type="ORF">GZH47_01690</name>
</gene>
<dbReference type="EMBL" id="CP048286">
    <property type="protein sequence ID" value="QHW29675.1"/>
    <property type="molecule type" value="Genomic_DNA"/>
</dbReference>
<dbReference type="Gene3D" id="3.10.450.50">
    <property type="match status" value="1"/>
</dbReference>
<reference evidence="3 4" key="1">
    <citation type="submission" date="2020-02" db="EMBL/GenBank/DDBJ databases">
        <title>Paenibacillus sp. nov., isolated from rhizosphere soil of tomato.</title>
        <authorList>
            <person name="Weon H.-Y."/>
            <person name="Lee S.A."/>
        </authorList>
    </citation>
    <scope>NUCLEOTIDE SEQUENCE [LARGE SCALE GENOMIC DNA]</scope>
    <source>
        <strain evidence="3 4">14171R-81</strain>
    </source>
</reference>
<dbReference type="SUPFAM" id="SSF54427">
    <property type="entry name" value="NTF2-like"/>
    <property type="match status" value="2"/>
</dbReference>
<evidence type="ECO:0000313" key="3">
    <source>
        <dbReference type="EMBL" id="QHW29675.1"/>
    </source>
</evidence>
<dbReference type="KEGG" id="prz:GZH47_01690"/>